<dbReference type="EMBL" id="CP097463">
    <property type="protein sequence ID" value="WAX55546.1"/>
    <property type="molecule type" value="Genomic_DNA"/>
</dbReference>
<keyword evidence="1" id="KW-1133">Transmembrane helix</keyword>
<sequence>MTSGPSGYALLDGVVAEAIGRGGRHDPVLPRSGGPAGNARLTAWTGVLLLAVIIAELVTLLDVTGLIGWHVGIGIVMVALTLMKSASTGWRIVRYYTGQAAYVRAGPPPTLLRLLGPLVVFTTLGVLGSGIALIAIGEEQSQQSLFALLGQQVSPITIHQAFFVLFAVCTGLHLLARFVPAVFLMSGRTQRVASRGGVPGRRGRAAMLTAALLASALAVVLVLPVHGWHHDEHRFGQFHQHSVR</sequence>
<evidence type="ECO:0000313" key="3">
    <source>
        <dbReference type="Proteomes" id="UP001164693"/>
    </source>
</evidence>
<feature type="transmembrane region" description="Helical" evidence="1">
    <location>
        <begin position="156"/>
        <end position="184"/>
    </location>
</feature>
<keyword evidence="1" id="KW-0472">Membrane</keyword>
<reference evidence="2" key="1">
    <citation type="submission" date="2022-05" db="EMBL/GenBank/DDBJ databases">
        <title>Jatrophihabitans sp. SB3-54 whole genome sequence.</title>
        <authorList>
            <person name="Suh M.K."/>
            <person name="Eom M.K."/>
            <person name="Kim J.S."/>
            <person name="Kim H.S."/>
            <person name="Do H.E."/>
            <person name="Shin Y.K."/>
            <person name="Lee J.-S."/>
        </authorList>
    </citation>
    <scope>NUCLEOTIDE SEQUENCE</scope>
    <source>
        <strain evidence="2">SB3-54</strain>
    </source>
</reference>
<name>A0ABY7JWT7_9ACTN</name>
<feature type="transmembrane region" description="Helical" evidence="1">
    <location>
        <begin position="67"/>
        <end position="93"/>
    </location>
</feature>
<dbReference type="Proteomes" id="UP001164693">
    <property type="component" value="Chromosome"/>
</dbReference>
<feature type="transmembrane region" description="Helical" evidence="1">
    <location>
        <begin position="114"/>
        <end position="136"/>
    </location>
</feature>
<keyword evidence="3" id="KW-1185">Reference proteome</keyword>
<proteinExistence type="predicted"/>
<evidence type="ECO:0008006" key="4">
    <source>
        <dbReference type="Google" id="ProtNLM"/>
    </source>
</evidence>
<feature type="transmembrane region" description="Helical" evidence="1">
    <location>
        <begin position="205"/>
        <end position="225"/>
    </location>
</feature>
<dbReference type="RefSeq" id="WP_269442062.1">
    <property type="nucleotide sequence ID" value="NZ_CP097463.1"/>
</dbReference>
<keyword evidence="1" id="KW-0812">Transmembrane</keyword>
<feature type="transmembrane region" description="Helical" evidence="1">
    <location>
        <begin position="41"/>
        <end position="61"/>
    </location>
</feature>
<evidence type="ECO:0000256" key="1">
    <source>
        <dbReference type="SAM" id="Phobius"/>
    </source>
</evidence>
<organism evidence="2 3">
    <name type="scientific">Jatrophihabitans cynanchi</name>
    <dbReference type="NCBI Taxonomy" id="2944128"/>
    <lineage>
        <taxon>Bacteria</taxon>
        <taxon>Bacillati</taxon>
        <taxon>Actinomycetota</taxon>
        <taxon>Actinomycetes</taxon>
        <taxon>Jatrophihabitantales</taxon>
        <taxon>Jatrophihabitantaceae</taxon>
        <taxon>Jatrophihabitans</taxon>
    </lineage>
</organism>
<evidence type="ECO:0000313" key="2">
    <source>
        <dbReference type="EMBL" id="WAX55546.1"/>
    </source>
</evidence>
<gene>
    <name evidence="2" type="ORF">M6B22_13450</name>
</gene>
<protein>
    <recommendedName>
        <fullName evidence="4">Cytochrome b561 bacterial/Ni-hydrogenase domain-containing protein</fullName>
    </recommendedName>
</protein>
<accession>A0ABY7JWT7</accession>